<evidence type="ECO:0000313" key="2">
    <source>
        <dbReference type="Proteomes" id="UP000886879"/>
    </source>
</evidence>
<name>A0A9D0YTS0_9FIRM</name>
<dbReference type="EMBL" id="DVFO01000064">
    <property type="protein sequence ID" value="HIQ61201.1"/>
    <property type="molecule type" value="Genomic_DNA"/>
</dbReference>
<reference evidence="1" key="2">
    <citation type="journal article" date="2021" name="PeerJ">
        <title>Extensive microbial diversity within the chicken gut microbiome revealed by metagenomics and culture.</title>
        <authorList>
            <person name="Gilroy R."/>
            <person name="Ravi A."/>
            <person name="Getino M."/>
            <person name="Pursley I."/>
            <person name="Horton D.L."/>
            <person name="Alikhan N.F."/>
            <person name="Baker D."/>
            <person name="Gharbi K."/>
            <person name="Hall N."/>
            <person name="Watson M."/>
            <person name="Adriaenssens E.M."/>
            <person name="Foster-Nyarko E."/>
            <person name="Jarju S."/>
            <person name="Secka A."/>
            <person name="Antonio M."/>
            <person name="Oren A."/>
            <person name="Chaudhuri R.R."/>
            <person name="La Ragione R."/>
            <person name="Hildebrand F."/>
            <person name="Pallen M.J."/>
        </authorList>
    </citation>
    <scope>NUCLEOTIDE SEQUENCE</scope>
    <source>
        <strain evidence="1">ChiGjej2B2-12916</strain>
    </source>
</reference>
<evidence type="ECO:0000313" key="1">
    <source>
        <dbReference type="EMBL" id="HIQ61201.1"/>
    </source>
</evidence>
<dbReference type="Proteomes" id="UP000886879">
    <property type="component" value="Unassembled WGS sequence"/>
</dbReference>
<reference evidence="1" key="1">
    <citation type="submission" date="2020-10" db="EMBL/GenBank/DDBJ databases">
        <authorList>
            <person name="Gilroy R."/>
        </authorList>
    </citation>
    <scope>NUCLEOTIDE SEQUENCE</scope>
    <source>
        <strain evidence="1">ChiGjej2B2-12916</strain>
    </source>
</reference>
<gene>
    <name evidence="1" type="ORF">IAD31_06360</name>
</gene>
<proteinExistence type="predicted"/>
<accession>A0A9D0YTS0</accession>
<comment type="caution">
    <text evidence="1">The sequence shown here is derived from an EMBL/GenBank/DDBJ whole genome shotgun (WGS) entry which is preliminary data.</text>
</comment>
<dbReference type="SUPFAM" id="SSF52777">
    <property type="entry name" value="CoA-dependent acyltransferases"/>
    <property type="match status" value="1"/>
</dbReference>
<sequence>MVRRRGQDKGWFQLDNAAMMYSAIQSGTYSAVYRFSAVMTQEVDPQVLQRAIDRTMPRFPGFHVKIRKGVFWYYFEPDDTPGPFLQPDIQNPCQPVYFQNKDQLIRFFYYRHRISMEVFHALADGGGALVLFKTLLAVYLRELGEEIPNEEGVLDVDEAPDPQEWEDAYARYARSRVRLGKSEPKAYPCTGTPEPFYTLNVTMGFVSVQALRQVAKGHGASITEYLAAVLIQSILARQRREGRRRELPVALAIPINLRPYFPTRTMRNFILTVRPSIDPELGDYTLEEIISQVHHHMRLHITRQEMQGVITRNVFLQRFLPLQLIPVPVKNFAVDLGYRLAGNRPYSTTYTNPGAFRVPEQMAPHIQHMEVVLGQSYTPRVNCASISYGDMMEITFAGTVKETDVERDFFRTLVQDGLHVKITSNRRE</sequence>
<dbReference type="AlphaFoldDB" id="A0A9D0YTS0"/>
<evidence type="ECO:0008006" key="3">
    <source>
        <dbReference type="Google" id="ProtNLM"/>
    </source>
</evidence>
<organism evidence="1 2">
    <name type="scientific">Candidatus Enterenecus faecium</name>
    <dbReference type="NCBI Taxonomy" id="2840780"/>
    <lineage>
        <taxon>Bacteria</taxon>
        <taxon>Bacillati</taxon>
        <taxon>Bacillota</taxon>
        <taxon>Clostridia</taxon>
        <taxon>Eubacteriales</taxon>
        <taxon>Candidatus Enterenecus</taxon>
    </lineage>
</organism>
<protein>
    <recommendedName>
        <fullName evidence="3">Alcohol acetyltransferase</fullName>
    </recommendedName>
</protein>